<keyword evidence="1" id="KW-0812">Transmembrane</keyword>
<organism evidence="2 3">
    <name type="scientific">Puccinia sorghi</name>
    <dbReference type="NCBI Taxonomy" id="27349"/>
    <lineage>
        <taxon>Eukaryota</taxon>
        <taxon>Fungi</taxon>
        <taxon>Dikarya</taxon>
        <taxon>Basidiomycota</taxon>
        <taxon>Pucciniomycotina</taxon>
        <taxon>Pucciniomycetes</taxon>
        <taxon>Pucciniales</taxon>
        <taxon>Pucciniaceae</taxon>
        <taxon>Puccinia</taxon>
    </lineage>
</organism>
<evidence type="ECO:0000256" key="1">
    <source>
        <dbReference type="SAM" id="Phobius"/>
    </source>
</evidence>
<feature type="transmembrane region" description="Helical" evidence="1">
    <location>
        <begin position="55"/>
        <end position="75"/>
    </location>
</feature>
<proteinExistence type="predicted"/>
<dbReference type="AlphaFoldDB" id="A0A0L6UUQ1"/>
<accession>A0A0L6UUQ1</accession>
<feature type="transmembrane region" description="Helical" evidence="1">
    <location>
        <begin position="147"/>
        <end position="166"/>
    </location>
</feature>
<sequence>MVGMILYHQIYLHQSSHLPFLFSFYFFYTFPNSFINFDFFLYLPFFPFCTLPELILIYIASLNTSKFIIGYLTILPPHSSLQTKMGSADTYCVSQDPWTNLFEIFAQNYAISMFCVFMASKDDEKIWMFQNDEAHLNKQTRCKTPAYTSYSRVSLFVLFLLIFYHLSSSLVHTAENTYISPWTRNKSPLCLEIPSPYTSKMFLNKRRKKIRFDNYRMISFNYSSKVQRLHSEERTENKDHNFNTCLHLNPQFHTTQNLLFDPCHQMVSVSYTPEKMLLLCTCCFKATHKHPLPAGSISTEPLNLSLSAEYSQFMIELAQNHPALFLTKIKNFDAYAYGILIQNVWYSRKKCCVQSRIAEKIQSINFFYPFPSIYPLRKPRMLEYFAVNQYLWTFSFLGEIRHVQLQKTIELLEIKT</sequence>
<feature type="transmembrane region" description="Helical" evidence="1">
    <location>
        <begin position="20"/>
        <end position="43"/>
    </location>
</feature>
<dbReference type="EMBL" id="LAVV01008646">
    <property type="protein sequence ID" value="KNZ52263.1"/>
    <property type="molecule type" value="Genomic_DNA"/>
</dbReference>
<dbReference type="VEuPathDB" id="FungiDB:VP01_362g5"/>
<gene>
    <name evidence="2" type="ORF">VP01_362g5</name>
</gene>
<dbReference type="Proteomes" id="UP000037035">
    <property type="component" value="Unassembled WGS sequence"/>
</dbReference>
<keyword evidence="3" id="KW-1185">Reference proteome</keyword>
<keyword evidence="1" id="KW-0472">Membrane</keyword>
<keyword evidence="1" id="KW-1133">Transmembrane helix</keyword>
<reference evidence="2 3" key="1">
    <citation type="submission" date="2015-08" db="EMBL/GenBank/DDBJ databases">
        <title>Next Generation Sequencing and Analysis of the Genome of Puccinia sorghi L Schw, the Causal Agent of Maize Common Rust.</title>
        <authorList>
            <person name="Rochi L."/>
            <person name="Burguener G."/>
            <person name="Darino M."/>
            <person name="Turjanski A."/>
            <person name="Kreff E."/>
            <person name="Dieguez M.J."/>
            <person name="Sacco F."/>
        </authorList>
    </citation>
    <scope>NUCLEOTIDE SEQUENCE [LARGE SCALE GENOMIC DNA]</scope>
    <source>
        <strain evidence="2 3">RO10H11247</strain>
    </source>
</reference>
<name>A0A0L6UUQ1_9BASI</name>
<protein>
    <submittedName>
        <fullName evidence="2">Uncharacterized protein</fullName>
    </submittedName>
</protein>
<evidence type="ECO:0000313" key="3">
    <source>
        <dbReference type="Proteomes" id="UP000037035"/>
    </source>
</evidence>
<comment type="caution">
    <text evidence="2">The sequence shown here is derived from an EMBL/GenBank/DDBJ whole genome shotgun (WGS) entry which is preliminary data.</text>
</comment>
<evidence type="ECO:0000313" key="2">
    <source>
        <dbReference type="EMBL" id="KNZ52263.1"/>
    </source>
</evidence>